<dbReference type="InterPro" id="IPR000683">
    <property type="entry name" value="Gfo/Idh/MocA-like_OxRdtase_N"/>
</dbReference>
<dbReference type="SUPFAM" id="SSF51735">
    <property type="entry name" value="NAD(P)-binding Rossmann-fold domains"/>
    <property type="match status" value="1"/>
</dbReference>
<evidence type="ECO:0000259" key="3">
    <source>
        <dbReference type="Pfam" id="PF22725"/>
    </source>
</evidence>
<feature type="domain" description="Gfo/Idh/MocA-like oxidoreductase N-terminal" evidence="2">
    <location>
        <begin position="2"/>
        <end position="123"/>
    </location>
</feature>
<dbReference type="Gene3D" id="3.40.50.720">
    <property type="entry name" value="NAD(P)-binding Rossmann-like Domain"/>
    <property type="match status" value="1"/>
</dbReference>
<proteinExistence type="predicted"/>
<name>A0A846TVT1_9MICC</name>
<dbReference type="RefSeq" id="WP_119932517.1">
    <property type="nucleotide sequence ID" value="NZ_JAAVUN010000001.1"/>
</dbReference>
<keyword evidence="5" id="KW-1185">Reference proteome</keyword>
<keyword evidence="1" id="KW-0520">NAD</keyword>
<evidence type="ECO:0000259" key="2">
    <source>
        <dbReference type="Pfam" id="PF01408"/>
    </source>
</evidence>
<dbReference type="Pfam" id="PF22725">
    <property type="entry name" value="GFO_IDH_MocA_C3"/>
    <property type="match status" value="1"/>
</dbReference>
<evidence type="ECO:0000313" key="5">
    <source>
        <dbReference type="Proteomes" id="UP000521379"/>
    </source>
</evidence>
<accession>A0A846TVT1</accession>
<feature type="domain" description="GFO/IDH/MocA-like oxidoreductase" evidence="3">
    <location>
        <begin position="143"/>
        <end position="273"/>
    </location>
</feature>
<evidence type="ECO:0000313" key="4">
    <source>
        <dbReference type="EMBL" id="NKE08415.1"/>
    </source>
</evidence>
<evidence type="ECO:0000256" key="1">
    <source>
        <dbReference type="ARBA" id="ARBA00023027"/>
    </source>
</evidence>
<dbReference type="EMBL" id="JAAVUN010000001">
    <property type="protein sequence ID" value="NKE08415.1"/>
    <property type="molecule type" value="Genomic_DNA"/>
</dbReference>
<dbReference type="Pfam" id="PF01408">
    <property type="entry name" value="GFO_IDH_MocA"/>
    <property type="match status" value="1"/>
</dbReference>
<dbReference type="AlphaFoldDB" id="A0A846TVT1"/>
<dbReference type="SUPFAM" id="SSF55347">
    <property type="entry name" value="Glyceraldehyde-3-phosphate dehydrogenase-like, C-terminal domain"/>
    <property type="match status" value="1"/>
</dbReference>
<dbReference type="InterPro" id="IPR055170">
    <property type="entry name" value="GFO_IDH_MocA-like_dom"/>
</dbReference>
<organism evidence="4 5">
    <name type="scientific">Kocuria subflava</name>
    <dbReference type="NCBI Taxonomy" id="1736139"/>
    <lineage>
        <taxon>Bacteria</taxon>
        <taxon>Bacillati</taxon>
        <taxon>Actinomycetota</taxon>
        <taxon>Actinomycetes</taxon>
        <taxon>Micrococcales</taxon>
        <taxon>Micrococcaceae</taxon>
        <taxon>Kocuria</taxon>
    </lineage>
</organism>
<dbReference type="PANTHER" id="PTHR43054">
    <property type="match status" value="1"/>
</dbReference>
<comment type="caution">
    <text evidence="4">The sequence shown here is derived from an EMBL/GenBank/DDBJ whole genome shotgun (WGS) entry which is preliminary data.</text>
</comment>
<gene>
    <name evidence="4" type="ORF">GTW58_00305</name>
</gene>
<dbReference type="PANTHER" id="PTHR43054:SF1">
    <property type="entry name" value="SCYLLO-INOSITOL 2-DEHYDROGENASE (NADP(+)) IOLU"/>
    <property type="match status" value="1"/>
</dbReference>
<dbReference type="Proteomes" id="UP000521379">
    <property type="component" value="Unassembled WGS sequence"/>
</dbReference>
<protein>
    <submittedName>
        <fullName evidence="4">Gfo/Idh/MocA family oxidoreductase</fullName>
    </submittedName>
</protein>
<dbReference type="Gene3D" id="3.30.360.10">
    <property type="entry name" value="Dihydrodipicolinate Reductase, domain 2"/>
    <property type="match status" value="1"/>
</dbReference>
<sequence>MRLATIGTSSITLSLLTASRQVPEVVHTAVFSRSSARGAEFANKAQAIKGQTPRVVTDLTELAAAQDIDAVYVASPNAIHHHQARELLAAGKHVLVEKSATSNRAQFQDLLETARESGVVLMEAMRSVHDPGFARIRELLPTLGPLRRAEFRLCQYSSRYQRFLDGETPAIFDPELSAGALLDIGTYCAHPAAALWGEPARLHAEATILRTGADGAGTVLCGYDSPAGFSVSLNYSKITSSRTPSTIEGEHATLEIDSITTPRRLTVIGTDGSTEEITVDGLGGGSSAPGNMSYELAEFTRLAAAPAANRDDDALRVHQQASLDTLAILDRTRQILGVKFPDDPRD</sequence>
<dbReference type="GO" id="GO:0000166">
    <property type="term" value="F:nucleotide binding"/>
    <property type="evidence" value="ECO:0007669"/>
    <property type="project" value="InterPro"/>
</dbReference>
<reference evidence="4 5" key="1">
    <citation type="submission" date="2020-02" db="EMBL/GenBank/DDBJ databases">
        <authorList>
            <person name="Sun Q."/>
        </authorList>
    </citation>
    <scope>NUCLEOTIDE SEQUENCE [LARGE SCALE GENOMIC DNA]</scope>
    <source>
        <strain evidence="4 5">YIM 13062</strain>
    </source>
</reference>
<dbReference type="InterPro" id="IPR036291">
    <property type="entry name" value="NAD(P)-bd_dom_sf"/>
</dbReference>